<proteinExistence type="inferred from homology"/>
<dbReference type="InterPro" id="IPR001087">
    <property type="entry name" value="GDSL"/>
</dbReference>
<dbReference type="InterPro" id="IPR050592">
    <property type="entry name" value="GDSL_lipolytic_enzyme"/>
</dbReference>
<dbReference type="Proteomes" id="UP000607653">
    <property type="component" value="Unassembled WGS sequence"/>
</dbReference>
<dbReference type="GO" id="GO:0016788">
    <property type="term" value="F:hydrolase activity, acting on ester bonds"/>
    <property type="evidence" value="ECO:0007669"/>
    <property type="project" value="InterPro"/>
</dbReference>
<dbReference type="PANTHER" id="PTHR45642">
    <property type="entry name" value="GDSL ESTERASE/LIPASE EXL3"/>
    <property type="match status" value="1"/>
</dbReference>
<dbReference type="InterPro" id="IPR036514">
    <property type="entry name" value="SGNH_hydro_sf"/>
</dbReference>
<evidence type="ECO:0000313" key="3">
    <source>
        <dbReference type="EMBL" id="DAD40972.1"/>
    </source>
</evidence>
<dbReference type="InterPro" id="IPR035669">
    <property type="entry name" value="SGNH_plant_lipase-like"/>
</dbReference>
<keyword evidence="2" id="KW-0732">Signal</keyword>
<dbReference type="AlphaFoldDB" id="A0A822Z7C6"/>
<dbReference type="Pfam" id="PF00657">
    <property type="entry name" value="Lipase_GDSL"/>
    <property type="match status" value="1"/>
</dbReference>
<feature type="signal peptide" evidence="2">
    <location>
        <begin position="1"/>
        <end position="24"/>
    </location>
</feature>
<keyword evidence="4" id="KW-1185">Reference proteome</keyword>
<comment type="caution">
    <text evidence="3">The sequence shown here is derived from an EMBL/GenBank/DDBJ whole genome shotgun (WGS) entry which is preliminary data.</text>
</comment>
<dbReference type="SUPFAM" id="SSF52266">
    <property type="entry name" value="SGNH hydrolase"/>
    <property type="match status" value="1"/>
</dbReference>
<dbReference type="Gene3D" id="3.40.50.1110">
    <property type="entry name" value="SGNH hydrolase"/>
    <property type="match status" value="1"/>
</dbReference>
<evidence type="ECO:0000313" key="4">
    <source>
        <dbReference type="Proteomes" id="UP000607653"/>
    </source>
</evidence>
<dbReference type="CDD" id="cd01837">
    <property type="entry name" value="SGNH_plant_lipase_like"/>
    <property type="match status" value="1"/>
</dbReference>
<feature type="chain" id="PRO_5032533277" description="GDSL esterase/lipase At2g30310-like" evidence="2">
    <location>
        <begin position="25"/>
        <end position="356"/>
    </location>
</feature>
<name>A0A822Z7C6_NELNU</name>
<evidence type="ECO:0008006" key="5">
    <source>
        <dbReference type="Google" id="ProtNLM"/>
    </source>
</evidence>
<evidence type="ECO:0000256" key="1">
    <source>
        <dbReference type="ARBA" id="ARBA00008668"/>
    </source>
</evidence>
<comment type="similarity">
    <text evidence="1">Belongs to the 'GDSL' lipolytic enzyme family.</text>
</comment>
<sequence length="356" mass="39847">MTMASTVPFFFFLVIFIFCAFCNASTQFKFPALLAFGDSTVDTGNNNFIKTLVKSNHYPYGREFPDQVSTGRFSDGRLVPDLLDSALGIKEFLPAFLDPRLPDSELLTGVSFASAGSGYDDLTAAESEVIPVSKQPKYFKEYIKRLKTVVGEQESMKIVGEALVLISAGTNDFILNFYDLPTRKLQFNTTGYQDFLQQKLQALVKELYDLGCRKFLIGSLPPIGCIPLQITSRFSTDPIARRCVDDQNWDSRVYNSKLEKLSQELQSSLQGSKVVMADIYEPLMDLVSNPRKYGFVETKRGCCGTGFLEMGPLCNALTQPCENASQYLFWDAVHPGEVASAYITHYILKYILPKLL</sequence>
<evidence type="ECO:0000256" key="2">
    <source>
        <dbReference type="SAM" id="SignalP"/>
    </source>
</evidence>
<gene>
    <name evidence="3" type="ORF">HUJ06_015295</name>
</gene>
<dbReference type="PANTHER" id="PTHR45642:SF30">
    <property type="entry name" value="SGNH HYDROLASE-TYPE ESTERASE DOMAIN-CONTAINING PROTEIN"/>
    <property type="match status" value="1"/>
</dbReference>
<accession>A0A822Z7C6</accession>
<reference evidence="3 4" key="1">
    <citation type="journal article" date="2020" name="Mol. Biol. Evol.">
        <title>Distinct Expression and Methylation Patterns for Genes with Different Fates following a Single Whole-Genome Duplication in Flowering Plants.</title>
        <authorList>
            <person name="Shi T."/>
            <person name="Rahmani R.S."/>
            <person name="Gugger P.F."/>
            <person name="Wang M."/>
            <person name="Li H."/>
            <person name="Zhang Y."/>
            <person name="Li Z."/>
            <person name="Wang Q."/>
            <person name="Van de Peer Y."/>
            <person name="Marchal K."/>
            <person name="Chen J."/>
        </authorList>
    </citation>
    <scope>NUCLEOTIDE SEQUENCE [LARGE SCALE GENOMIC DNA]</scope>
    <source>
        <tissue evidence="3">Leaf</tissue>
    </source>
</reference>
<organism evidence="3 4">
    <name type="scientific">Nelumbo nucifera</name>
    <name type="common">Sacred lotus</name>
    <dbReference type="NCBI Taxonomy" id="4432"/>
    <lineage>
        <taxon>Eukaryota</taxon>
        <taxon>Viridiplantae</taxon>
        <taxon>Streptophyta</taxon>
        <taxon>Embryophyta</taxon>
        <taxon>Tracheophyta</taxon>
        <taxon>Spermatophyta</taxon>
        <taxon>Magnoliopsida</taxon>
        <taxon>Proteales</taxon>
        <taxon>Nelumbonaceae</taxon>
        <taxon>Nelumbo</taxon>
    </lineage>
</organism>
<dbReference type="FunFam" id="3.40.50.1110:FF:000003">
    <property type="entry name" value="GDSL esterase/lipase APG"/>
    <property type="match status" value="1"/>
</dbReference>
<dbReference type="EMBL" id="DUZY01000005">
    <property type="protein sequence ID" value="DAD40972.1"/>
    <property type="molecule type" value="Genomic_DNA"/>
</dbReference>
<protein>
    <recommendedName>
        <fullName evidence="5">GDSL esterase/lipase At2g30310-like</fullName>
    </recommendedName>
</protein>